<dbReference type="GO" id="GO:0001817">
    <property type="term" value="P:regulation of cytokine production"/>
    <property type="evidence" value="ECO:0007669"/>
    <property type="project" value="TreeGrafter"/>
</dbReference>
<proteinExistence type="inferred from homology"/>
<feature type="transmembrane region" description="Helical" evidence="11">
    <location>
        <begin position="237"/>
        <end position="260"/>
    </location>
</feature>
<reference evidence="14" key="1">
    <citation type="submission" date="2023-09" db="UniProtKB">
        <authorList>
            <consortium name="Ensembl"/>
        </authorList>
    </citation>
    <scope>IDENTIFICATION</scope>
</reference>
<protein>
    <recommendedName>
        <fullName evidence="13">Ig-like domain-containing protein</fullName>
    </recommendedName>
</protein>
<evidence type="ECO:0000256" key="8">
    <source>
        <dbReference type="ARBA" id="ARBA00023319"/>
    </source>
</evidence>
<dbReference type="Pfam" id="PF22705">
    <property type="entry name" value="C2-set_3"/>
    <property type="match status" value="1"/>
</dbReference>
<keyword evidence="6" id="KW-1015">Disulfide bond</keyword>
<dbReference type="SMART" id="SM00409">
    <property type="entry name" value="IG"/>
    <property type="match status" value="2"/>
</dbReference>
<feature type="compositionally biased region" description="Basic residues" evidence="10">
    <location>
        <begin position="444"/>
        <end position="453"/>
    </location>
</feature>
<feature type="region of interest" description="Disordered" evidence="10">
    <location>
        <begin position="332"/>
        <end position="384"/>
    </location>
</feature>
<dbReference type="GeneTree" id="ENSGT01050000244843"/>
<evidence type="ECO:0000256" key="3">
    <source>
        <dbReference type="ARBA" id="ARBA00022729"/>
    </source>
</evidence>
<dbReference type="InterPro" id="IPR003599">
    <property type="entry name" value="Ig_sub"/>
</dbReference>
<dbReference type="InterPro" id="IPR036179">
    <property type="entry name" value="Ig-like_dom_sf"/>
</dbReference>
<dbReference type="InterPro" id="IPR013106">
    <property type="entry name" value="Ig_V-set"/>
</dbReference>
<evidence type="ECO:0000256" key="11">
    <source>
        <dbReference type="SAM" id="Phobius"/>
    </source>
</evidence>
<evidence type="ECO:0000256" key="1">
    <source>
        <dbReference type="ARBA" id="ARBA00004370"/>
    </source>
</evidence>
<evidence type="ECO:0000313" key="14">
    <source>
        <dbReference type="Ensembl" id="ENSPNYP00000019635.1"/>
    </source>
</evidence>
<evidence type="ECO:0000256" key="9">
    <source>
        <dbReference type="ARBA" id="ARBA00038221"/>
    </source>
</evidence>
<evidence type="ECO:0000256" key="5">
    <source>
        <dbReference type="ARBA" id="ARBA00023136"/>
    </source>
</evidence>
<evidence type="ECO:0000256" key="2">
    <source>
        <dbReference type="ARBA" id="ARBA00022692"/>
    </source>
</evidence>
<evidence type="ECO:0000256" key="4">
    <source>
        <dbReference type="ARBA" id="ARBA00022989"/>
    </source>
</evidence>
<keyword evidence="2 11" id="KW-0812">Transmembrane</keyword>
<keyword evidence="7" id="KW-0325">Glycoprotein</keyword>
<accession>A0A3B4G9Q0</accession>
<organism evidence="14">
    <name type="scientific">Pundamilia nyererei</name>
    <dbReference type="NCBI Taxonomy" id="303518"/>
    <lineage>
        <taxon>Eukaryota</taxon>
        <taxon>Metazoa</taxon>
        <taxon>Chordata</taxon>
        <taxon>Craniata</taxon>
        <taxon>Vertebrata</taxon>
        <taxon>Euteleostomi</taxon>
        <taxon>Actinopterygii</taxon>
        <taxon>Neopterygii</taxon>
        <taxon>Teleostei</taxon>
        <taxon>Neoteleostei</taxon>
        <taxon>Acanthomorphata</taxon>
        <taxon>Ovalentaria</taxon>
        <taxon>Cichlomorphae</taxon>
        <taxon>Cichliformes</taxon>
        <taxon>Cichlidae</taxon>
        <taxon>African cichlids</taxon>
        <taxon>Pseudocrenilabrinae</taxon>
        <taxon>Haplochromini</taxon>
        <taxon>Pundamilia</taxon>
    </lineage>
</organism>
<dbReference type="SUPFAM" id="SSF48726">
    <property type="entry name" value="Immunoglobulin"/>
    <property type="match status" value="2"/>
</dbReference>
<feature type="domain" description="Ig-like" evidence="13">
    <location>
        <begin position="20"/>
        <end position="127"/>
    </location>
</feature>
<dbReference type="STRING" id="303518.ENSPNYP00000019635"/>
<name>A0A3B4G9Q0_9CICH</name>
<dbReference type="GO" id="GO:0050852">
    <property type="term" value="P:T cell receptor signaling pathway"/>
    <property type="evidence" value="ECO:0007669"/>
    <property type="project" value="TreeGrafter"/>
</dbReference>
<dbReference type="GO" id="GO:0009897">
    <property type="term" value="C:external side of plasma membrane"/>
    <property type="evidence" value="ECO:0007669"/>
    <property type="project" value="TreeGrafter"/>
</dbReference>
<dbReference type="GO" id="GO:0050863">
    <property type="term" value="P:regulation of T cell activation"/>
    <property type="evidence" value="ECO:0007669"/>
    <property type="project" value="UniProtKB-ARBA"/>
</dbReference>
<evidence type="ECO:0000256" key="6">
    <source>
        <dbReference type="ARBA" id="ARBA00023157"/>
    </source>
</evidence>
<dbReference type="InterPro" id="IPR050504">
    <property type="entry name" value="IgSF_BTN/MOG"/>
</dbReference>
<dbReference type="GO" id="GO:0042110">
    <property type="term" value="P:T cell activation"/>
    <property type="evidence" value="ECO:0007669"/>
    <property type="project" value="UniProtKB-ARBA"/>
</dbReference>
<dbReference type="InterPro" id="IPR013783">
    <property type="entry name" value="Ig-like_fold"/>
</dbReference>
<evidence type="ECO:0000256" key="12">
    <source>
        <dbReference type="SAM" id="SignalP"/>
    </source>
</evidence>
<comment type="similarity">
    <text evidence="9">Belongs to the SKINT family.</text>
</comment>
<dbReference type="InterPro" id="IPR007110">
    <property type="entry name" value="Ig-like_dom"/>
</dbReference>
<dbReference type="InterPro" id="IPR053896">
    <property type="entry name" value="BTN3A2-like_Ig-C"/>
</dbReference>
<comment type="subcellular location">
    <subcellularLocation>
        <location evidence="1">Membrane</location>
    </subcellularLocation>
</comment>
<dbReference type="FunFam" id="2.60.40.10:FF:000088">
    <property type="entry name" value="Butyrophilin subfamily 1 member A1"/>
    <property type="match status" value="1"/>
</dbReference>
<dbReference type="Ensembl" id="ENSPNYT00000020121.1">
    <property type="protein sequence ID" value="ENSPNYP00000019635.1"/>
    <property type="gene ID" value="ENSPNYG00000014842.1"/>
</dbReference>
<dbReference type="FunFam" id="2.60.40.10:FF:000142">
    <property type="entry name" value="V-set domain-containing T-cell activation inhibitor 1"/>
    <property type="match status" value="1"/>
</dbReference>
<dbReference type="PANTHER" id="PTHR24100">
    <property type="entry name" value="BUTYROPHILIN"/>
    <property type="match status" value="1"/>
</dbReference>
<evidence type="ECO:0000256" key="7">
    <source>
        <dbReference type="ARBA" id="ARBA00023180"/>
    </source>
</evidence>
<dbReference type="GO" id="GO:1903037">
    <property type="term" value="P:regulation of leukocyte cell-cell adhesion"/>
    <property type="evidence" value="ECO:0007669"/>
    <property type="project" value="UniProtKB-ARBA"/>
</dbReference>
<dbReference type="Gene3D" id="2.60.40.10">
    <property type="entry name" value="Immunoglobulins"/>
    <property type="match status" value="2"/>
</dbReference>
<dbReference type="AlphaFoldDB" id="A0A3B4G9Q0"/>
<dbReference type="GO" id="GO:0005102">
    <property type="term" value="F:signaling receptor binding"/>
    <property type="evidence" value="ECO:0007669"/>
    <property type="project" value="TreeGrafter"/>
</dbReference>
<keyword evidence="5 11" id="KW-0472">Membrane</keyword>
<feature type="region of interest" description="Disordered" evidence="10">
    <location>
        <begin position="421"/>
        <end position="457"/>
    </location>
</feature>
<dbReference type="PROSITE" id="PS50835">
    <property type="entry name" value="IG_LIKE"/>
    <property type="match status" value="1"/>
</dbReference>
<keyword evidence="8" id="KW-0393">Immunoglobulin domain</keyword>
<evidence type="ECO:0000256" key="10">
    <source>
        <dbReference type="SAM" id="MobiDB-lite"/>
    </source>
</evidence>
<keyword evidence="4 11" id="KW-1133">Transmembrane helix</keyword>
<feature type="compositionally biased region" description="Polar residues" evidence="10">
    <location>
        <begin position="355"/>
        <end position="374"/>
    </location>
</feature>
<dbReference type="Pfam" id="PF07686">
    <property type="entry name" value="V-set"/>
    <property type="match status" value="1"/>
</dbReference>
<dbReference type="PANTHER" id="PTHR24100:SF151">
    <property type="entry name" value="ICOS LIGAND"/>
    <property type="match status" value="1"/>
</dbReference>
<feature type="compositionally biased region" description="Polar residues" evidence="10">
    <location>
        <begin position="421"/>
        <end position="443"/>
    </location>
</feature>
<feature type="signal peptide" evidence="12">
    <location>
        <begin position="1"/>
        <end position="21"/>
    </location>
</feature>
<keyword evidence="3 12" id="KW-0732">Signal</keyword>
<evidence type="ECO:0000259" key="13">
    <source>
        <dbReference type="PROSITE" id="PS50835"/>
    </source>
</evidence>
<sequence>MYRRLFVVAGLLSSYMGGSPAQDQPVHVLAFAGGDVILPCSFHISDKEDFPTVEWSKEGLKPDVVFLYRDGCEAYEMKNPAFEYRTSLIMKELKDGNISLRISNVQVPDAGKYQCLIFQKNVARKVTTVELFVVAVSEPRLSVISAEGDAITLHCEANCWLPEPQVTFLDDNGKNIYGENPKGQQDARGYFTVTRRATLQRATSSVTCRVHQPEFNQTRETKILIPGVCMKSDPHTIAITIGGTALFFLVAAGVVALSCIKCFRFAIVKRPVNRKTSNQSLLHPTRVNSTDSSLNGSIGQMKRQSGFLIEDETQKLQDSNVVSYNGGTTVQCHSTPTADVSKPSKLLLTHDPDNKSLTSVYNPNPSSASTSYKTPKSDDLPKSRGSKLIIKRQNSFPDPGHISQRNHRIYSSPAILQLHLPTSNPSSALSSHQMINSSVSPHQSTHHPQRRHSPGLPQLAEFHNRHSLLRNLPEEDEHKSLLRNEK</sequence>
<feature type="chain" id="PRO_5017214495" description="Ig-like domain-containing protein" evidence="12">
    <location>
        <begin position="22"/>
        <end position="486"/>
    </location>
</feature>